<dbReference type="GO" id="GO:0006355">
    <property type="term" value="P:regulation of DNA-templated transcription"/>
    <property type="evidence" value="ECO:0007669"/>
    <property type="project" value="InterPro"/>
</dbReference>
<dbReference type="Gene3D" id="1.10.1220.10">
    <property type="entry name" value="Met repressor-like"/>
    <property type="match status" value="1"/>
</dbReference>
<protein>
    <recommendedName>
        <fullName evidence="1">CopG-like ribbon-helix-helix domain-containing protein</fullName>
    </recommendedName>
</protein>
<dbReference type="Proteomes" id="UP000218418">
    <property type="component" value="Chromosome"/>
</dbReference>
<dbReference type="SUPFAM" id="SSF47598">
    <property type="entry name" value="Ribbon-helix-helix"/>
    <property type="match status" value="1"/>
</dbReference>
<evidence type="ECO:0000313" key="3">
    <source>
        <dbReference type="Proteomes" id="UP000218418"/>
    </source>
</evidence>
<dbReference type="InterPro" id="IPR010985">
    <property type="entry name" value="Ribbon_hlx_hlx"/>
</dbReference>
<dbReference type="InterPro" id="IPR013321">
    <property type="entry name" value="Arc_rbn_hlx_hlx"/>
</dbReference>
<evidence type="ECO:0000313" key="2">
    <source>
        <dbReference type="EMBL" id="BAY84364.1"/>
    </source>
</evidence>
<name>A0A1Z4LT47_9CYAN</name>
<evidence type="ECO:0000259" key="1">
    <source>
        <dbReference type="Pfam" id="PF07878"/>
    </source>
</evidence>
<dbReference type="Pfam" id="PF07878">
    <property type="entry name" value="RHH_5"/>
    <property type="match status" value="1"/>
</dbReference>
<accession>A0A1Z4LT47</accession>
<dbReference type="InterPro" id="IPR012869">
    <property type="entry name" value="RHH_5"/>
</dbReference>
<gene>
    <name evidence="2" type="ORF">NIES267_38600</name>
</gene>
<keyword evidence="3" id="KW-1185">Reference proteome</keyword>
<feature type="domain" description="CopG-like ribbon-helix-helix" evidence="1">
    <location>
        <begin position="6"/>
        <end position="48"/>
    </location>
</feature>
<dbReference type="EMBL" id="AP018227">
    <property type="protein sequence ID" value="BAY84364.1"/>
    <property type="molecule type" value="Genomic_DNA"/>
</dbReference>
<dbReference type="AlphaFoldDB" id="A0A1Z4LT47"/>
<sequence>MIKCMSKRIQVTLPDRLAEDLEKWATYDGRPLSNLAAYLLERAVAEAKKEGAEWTKVSQGGK</sequence>
<reference evidence="2 3" key="1">
    <citation type="submission" date="2017-06" db="EMBL/GenBank/DDBJ databases">
        <title>Genome sequencing of cyanobaciteial culture collection at National Institute for Environmental Studies (NIES).</title>
        <authorList>
            <person name="Hirose Y."/>
            <person name="Shimura Y."/>
            <person name="Fujisawa T."/>
            <person name="Nakamura Y."/>
            <person name="Kawachi M."/>
        </authorList>
    </citation>
    <scope>NUCLEOTIDE SEQUENCE [LARGE SCALE GENOMIC DNA]</scope>
    <source>
        <strain evidence="2 3">NIES-267</strain>
    </source>
</reference>
<proteinExistence type="predicted"/>
<organism evidence="2 3">
    <name type="scientific">Calothrix parasitica NIES-267</name>
    <dbReference type="NCBI Taxonomy" id="1973488"/>
    <lineage>
        <taxon>Bacteria</taxon>
        <taxon>Bacillati</taxon>
        <taxon>Cyanobacteriota</taxon>
        <taxon>Cyanophyceae</taxon>
        <taxon>Nostocales</taxon>
        <taxon>Calotrichaceae</taxon>
        <taxon>Calothrix</taxon>
    </lineage>
</organism>